<dbReference type="PANTHER" id="PTHR36849">
    <property type="entry name" value="CYTOPLASMIC PROTEIN-RELATED"/>
    <property type="match status" value="1"/>
</dbReference>
<organism evidence="1 2">
    <name type="scientific">Epidermidibacterium keratini</name>
    <dbReference type="NCBI Taxonomy" id="1891644"/>
    <lineage>
        <taxon>Bacteria</taxon>
        <taxon>Bacillati</taxon>
        <taxon>Actinomycetota</taxon>
        <taxon>Actinomycetes</taxon>
        <taxon>Sporichthyales</taxon>
        <taxon>Sporichthyaceae</taxon>
        <taxon>Epidermidibacterium</taxon>
    </lineage>
</organism>
<dbReference type="KEGG" id="eke:EK0264_04735"/>
<dbReference type="EMBL" id="CP047156">
    <property type="protein sequence ID" value="QHB99658.1"/>
    <property type="molecule type" value="Genomic_DNA"/>
</dbReference>
<proteinExistence type="predicted"/>
<accession>A0A7L4YLE9</accession>
<gene>
    <name evidence="1" type="ORF">EK0264_04735</name>
</gene>
<dbReference type="RefSeq" id="WP_159543438.1">
    <property type="nucleotide sequence ID" value="NZ_CP047156.1"/>
</dbReference>
<dbReference type="Proteomes" id="UP000463857">
    <property type="component" value="Chromosome"/>
</dbReference>
<reference evidence="1 2" key="1">
    <citation type="journal article" date="2018" name="Int. J. Syst. Evol. Microbiol.">
        <title>Epidermidibacterium keratini gen. nov., sp. nov., a member of the family Sporichthyaceae, isolated from keratin epidermis.</title>
        <authorList>
            <person name="Lee D.G."/>
            <person name="Trujillo M.E."/>
            <person name="Kang S."/>
            <person name="Nam J.J."/>
            <person name="Kim Y.J."/>
        </authorList>
    </citation>
    <scope>NUCLEOTIDE SEQUENCE [LARGE SCALE GENOMIC DNA]</scope>
    <source>
        <strain evidence="1 2">EPI-7</strain>
    </source>
</reference>
<dbReference type="PANTHER" id="PTHR36849:SF1">
    <property type="entry name" value="CYTOPLASMIC PROTEIN"/>
    <property type="match status" value="1"/>
</dbReference>
<dbReference type="AlphaFoldDB" id="A0A7L4YLE9"/>
<dbReference type="Pfam" id="PF22752">
    <property type="entry name" value="DUF488-N3i"/>
    <property type="match status" value="1"/>
</dbReference>
<dbReference type="InterPro" id="IPR052552">
    <property type="entry name" value="YeaO-like"/>
</dbReference>
<evidence type="ECO:0000313" key="2">
    <source>
        <dbReference type="Proteomes" id="UP000463857"/>
    </source>
</evidence>
<keyword evidence="2" id="KW-1185">Reference proteome</keyword>
<protein>
    <submittedName>
        <fullName evidence="1">DUF488 family protein</fullName>
    </submittedName>
</protein>
<dbReference type="InParanoid" id="A0A7L4YLE9"/>
<dbReference type="OrthoDB" id="9790745at2"/>
<evidence type="ECO:0000313" key="1">
    <source>
        <dbReference type="EMBL" id="QHB99658.1"/>
    </source>
</evidence>
<sequence>MTTFRLRRIYDSPTAKDGYRVLADRLWPRGIRKADAGLDLWAKDIAPSNELRKEFHHDGESFGDFTRQYDAELDANPHTDEFAAQILAHDTVTLITASKDPEQSHLKVLADYLSQREDES</sequence>
<name>A0A7L4YLE9_9ACTN</name>